<dbReference type="STRING" id="1192759.GCA_000277525_03885"/>
<dbReference type="AlphaFoldDB" id="A0A401J1K6"/>
<gene>
    <name evidence="1" type="ORF">MBESOW_P1782</name>
</gene>
<accession>A0A401J1K6</accession>
<evidence type="ECO:0000313" key="2">
    <source>
        <dbReference type="Proteomes" id="UP000290975"/>
    </source>
</evidence>
<evidence type="ECO:0000313" key="1">
    <source>
        <dbReference type="EMBL" id="GBH30527.1"/>
    </source>
</evidence>
<proteinExistence type="predicted"/>
<sequence>MVKGPITTAPDNGLSPLATLLSAHAGADGARHRAIWAYDGRLAHIAQSTREPTIGQMRLAWWNDVIDDASGTKGQGEPVIDAMRATGAAAAPGLVAMIDGWEILVVEPEIDVAGLRSYAVGRGGGLFRALAGEADAPDWLVQAGQVWALWDLSGHVGDERLADEALALAKQLVTDPPPDWPRAWKPLRIAYTLARQDVLAGRRASAAMPRALALRLLRVALFGR</sequence>
<organism evidence="1 2">
    <name type="scientific">Sphingobium xenophagum</name>
    <dbReference type="NCBI Taxonomy" id="121428"/>
    <lineage>
        <taxon>Bacteria</taxon>
        <taxon>Pseudomonadati</taxon>
        <taxon>Pseudomonadota</taxon>
        <taxon>Alphaproteobacteria</taxon>
        <taxon>Sphingomonadales</taxon>
        <taxon>Sphingomonadaceae</taxon>
        <taxon>Sphingobium</taxon>
    </lineage>
</organism>
<dbReference type="Proteomes" id="UP000290975">
    <property type="component" value="Unassembled WGS sequence"/>
</dbReference>
<protein>
    <submittedName>
        <fullName evidence="1">15-cis-phytoene/all-trans-phytoene synthase</fullName>
    </submittedName>
</protein>
<comment type="caution">
    <text evidence="1">The sequence shown here is derived from an EMBL/GenBank/DDBJ whole genome shotgun (WGS) entry which is preliminary data.</text>
</comment>
<reference evidence="1 2" key="1">
    <citation type="submission" date="2014-12" db="EMBL/GenBank/DDBJ databases">
        <title>Whole genome sequencing of Sphingobium xenophagum OW59.</title>
        <authorList>
            <person name="Ohta Y."/>
            <person name="Nishi S."/>
            <person name="Hatada Y."/>
        </authorList>
    </citation>
    <scope>NUCLEOTIDE SEQUENCE [LARGE SCALE GENOMIC DNA]</scope>
    <source>
        <strain evidence="1 2">OW59</strain>
    </source>
</reference>
<keyword evidence="2" id="KW-1185">Reference proteome</keyword>
<name>A0A401J1K6_SPHXE</name>
<dbReference type="EMBL" id="BBQY01000004">
    <property type="protein sequence ID" value="GBH30527.1"/>
    <property type="molecule type" value="Genomic_DNA"/>
</dbReference>